<gene>
    <name evidence="1" type="ORF">METZ01_LOCUS82827</name>
</gene>
<dbReference type="EMBL" id="UINC01006843">
    <property type="protein sequence ID" value="SVA29973.1"/>
    <property type="molecule type" value="Genomic_DNA"/>
</dbReference>
<dbReference type="PROSITE" id="PS51257">
    <property type="entry name" value="PROKAR_LIPOPROTEIN"/>
    <property type="match status" value="1"/>
</dbReference>
<protein>
    <submittedName>
        <fullName evidence="1">Uncharacterized protein</fullName>
    </submittedName>
</protein>
<evidence type="ECO:0000313" key="1">
    <source>
        <dbReference type="EMBL" id="SVA29973.1"/>
    </source>
</evidence>
<sequence>MNMKRLPKYLFGVLSLFILTSGCENKPPPALSMASVRWVTYKNERVGYTLQYPVAYTLQTSQTGRDILFRHNGFPAMAINYTTKGEADERGLWADHKAAGEIKLADQSWKQYIYNHYDGPFYMRTVSYVIILDSKFLALEFRTQNEKADSLQQHILDSFALSR</sequence>
<organism evidence="1">
    <name type="scientific">marine metagenome</name>
    <dbReference type="NCBI Taxonomy" id="408172"/>
    <lineage>
        <taxon>unclassified sequences</taxon>
        <taxon>metagenomes</taxon>
        <taxon>ecological metagenomes</taxon>
    </lineage>
</organism>
<proteinExistence type="predicted"/>
<accession>A0A381USY7</accession>
<name>A0A381USY7_9ZZZZ</name>
<reference evidence="1" key="1">
    <citation type="submission" date="2018-05" db="EMBL/GenBank/DDBJ databases">
        <authorList>
            <person name="Lanie J.A."/>
            <person name="Ng W.-L."/>
            <person name="Kazmierczak K.M."/>
            <person name="Andrzejewski T.M."/>
            <person name="Davidsen T.M."/>
            <person name="Wayne K.J."/>
            <person name="Tettelin H."/>
            <person name="Glass J.I."/>
            <person name="Rusch D."/>
            <person name="Podicherti R."/>
            <person name="Tsui H.-C.T."/>
            <person name="Winkler M.E."/>
        </authorList>
    </citation>
    <scope>NUCLEOTIDE SEQUENCE</scope>
</reference>
<dbReference type="AlphaFoldDB" id="A0A381USY7"/>